<dbReference type="HOGENOM" id="CLU_2050565_0_0_1"/>
<evidence type="ECO:0000256" key="1">
    <source>
        <dbReference type="SAM" id="MobiDB-lite"/>
    </source>
</evidence>
<feature type="compositionally biased region" description="Polar residues" evidence="1">
    <location>
        <begin position="13"/>
        <end position="23"/>
    </location>
</feature>
<proteinExistence type="predicted"/>
<feature type="compositionally biased region" description="Polar residues" evidence="1">
    <location>
        <begin position="56"/>
        <end position="74"/>
    </location>
</feature>
<feature type="compositionally biased region" description="Acidic residues" evidence="1">
    <location>
        <begin position="95"/>
        <end position="104"/>
    </location>
</feature>
<evidence type="ECO:0000313" key="3">
    <source>
        <dbReference type="Proteomes" id="UP000054018"/>
    </source>
</evidence>
<dbReference type="EMBL" id="KN833764">
    <property type="protein sequence ID" value="KIK20490.1"/>
    <property type="molecule type" value="Genomic_DNA"/>
</dbReference>
<feature type="region of interest" description="Disordered" evidence="1">
    <location>
        <begin position="56"/>
        <end position="105"/>
    </location>
</feature>
<sequence length="120" mass="13532">MQTPTPELAHSGANPSKQTNAQPYTPPLETVTWDDFRPWERSWYARWAVLESLVQRSHQNSPGLPSPTNGATESSSEKDFPCSHESPSVQSTWEDSSEEDDYGDLEAGALFSKRFVDEWD</sequence>
<feature type="region of interest" description="Disordered" evidence="1">
    <location>
        <begin position="1"/>
        <end position="31"/>
    </location>
</feature>
<reference evidence="3" key="2">
    <citation type="submission" date="2015-01" db="EMBL/GenBank/DDBJ databases">
        <title>Evolutionary Origins and Diversification of the Mycorrhizal Mutualists.</title>
        <authorList>
            <consortium name="DOE Joint Genome Institute"/>
            <consortium name="Mycorrhizal Genomics Consortium"/>
            <person name="Kohler A."/>
            <person name="Kuo A."/>
            <person name="Nagy L.G."/>
            <person name="Floudas D."/>
            <person name="Copeland A."/>
            <person name="Barry K.W."/>
            <person name="Cichocki N."/>
            <person name="Veneault-Fourrey C."/>
            <person name="LaButti K."/>
            <person name="Lindquist E.A."/>
            <person name="Lipzen A."/>
            <person name="Lundell T."/>
            <person name="Morin E."/>
            <person name="Murat C."/>
            <person name="Riley R."/>
            <person name="Ohm R."/>
            <person name="Sun H."/>
            <person name="Tunlid A."/>
            <person name="Henrissat B."/>
            <person name="Grigoriev I.V."/>
            <person name="Hibbett D.S."/>
            <person name="Martin F."/>
        </authorList>
    </citation>
    <scope>NUCLEOTIDE SEQUENCE [LARGE SCALE GENOMIC DNA]</scope>
    <source>
        <strain evidence="3">441</strain>
    </source>
</reference>
<dbReference type="AlphaFoldDB" id="A0A0C9Y780"/>
<accession>A0A0C9Y780</accession>
<feature type="compositionally biased region" description="Polar residues" evidence="1">
    <location>
        <begin position="85"/>
        <end position="94"/>
    </location>
</feature>
<dbReference type="Proteomes" id="UP000054018">
    <property type="component" value="Unassembled WGS sequence"/>
</dbReference>
<dbReference type="OrthoDB" id="2921613at2759"/>
<keyword evidence="3" id="KW-1185">Reference proteome</keyword>
<gene>
    <name evidence="2" type="ORF">PISMIDRAFT_682313</name>
</gene>
<organism evidence="2 3">
    <name type="scientific">Pisolithus microcarpus 441</name>
    <dbReference type="NCBI Taxonomy" id="765257"/>
    <lineage>
        <taxon>Eukaryota</taxon>
        <taxon>Fungi</taxon>
        <taxon>Dikarya</taxon>
        <taxon>Basidiomycota</taxon>
        <taxon>Agaricomycotina</taxon>
        <taxon>Agaricomycetes</taxon>
        <taxon>Agaricomycetidae</taxon>
        <taxon>Boletales</taxon>
        <taxon>Sclerodermatineae</taxon>
        <taxon>Pisolithaceae</taxon>
        <taxon>Pisolithus</taxon>
    </lineage>
</organism>
<protein>
    <submittedName>
        <fullName evidence="2">Uncharacterized protein</fullName>
    </submittedName>
</protein>
<reference evidence="2 3" key="1">
    <citation type="submission" date="2014-04" db="EMBL/GenBank/DDBJ databases">
        <authorList>
            <consortium name="DOE Joint Genome Institute"/>
            <person name="Kuo A."/>
            <person name="Kohler A."/>
            <person name="Costa M.D."/>
            <person name="Nagy L.G."/>
            <person name="Floudas D."/>
            <person name="Copeland A."/>
            <person name="Barry K.W."/>
            <person name="Cichocki N."/>
            <person name="Veneault-Fourrey C."/>
            <person name="LaButti K."/>
            <person name="Lindquist E.A."/>
            <person name="Lipzen A."/>
            <person name="Lundell T."/>
            <person name="Morin E."/>
            <person name="Murat C."/>
            <person name="Sun H."/>
            <person name="Tunlid A."/>
            <person name="Henrissat B."/>
            <person name="Grigoriev I.V."/>
            <person name="Hibbett D.S."/>
            <person name="Martin F."/>
            <person name="Nordberg H.P."/>
            <person name="Cantor M.N."/>
            <person name="Hua S.X."/>
        </authorList>
    </citation>
    <scope>NUCLEOTIDE SEQUENCE [LARGE SCALE GENOMIC DNA]</scope>
    <source>
        <strain evidence="2 3">441</strain>
    </source>
</reference>
<name>A0A0C9Y780_9AGAM</name>
<evidence type="ECO:0000313" key="2">
    <source>
        <dbReference type="EMBL" id="KIK20490.1"/>
    </source>
</evidence>